<evidence type="ECO:0008006" key="3">
    <source>
        <dbReference type="Google" id="ProtNLM"/>
    </source>
</evidence>
<dbReference type="InterPro" id="IPR009078">
    <property type="entry name" value="Ferritin-like_SF"/>
</dbReference>
<keyword evidence="2" id="KW-1185">Reference proteome</keyword>
<dbReference type="SUPFAM" id="SSF47240">
    <property type="entry name" value="Ferritin-like"/>
    <property type="match status" value="1"/>
</dbReference>
<dbReference type="RefSeq" id="WP_092273196.1">
    <property type="nucleotide sequence ID" value="NZ_FORT01000014.1"/>
</dbReference>
<dbReference type="AlphaFoldDB" id="A0A1I3ZZI2"/>
<dbReference type="STRING" id="1884381.SAMN05518846_11452"/>
<proteinExistence type="predicted"/>
<dbReference type="Gene3D" id="1.20.1260.10">
    <property type="match status" value="1"/>
</dbReference>
<name>A0A1I3ZZI2_9BACL</name>
<dbReference type="Proteomes" id="UP000198915">
    <property type="component" value="Unassembled WGS sequence"/>
</dbReference>
<accession>A0A1I3ZZI2</accession>
<dbReference type="EMBL" id="FORT01000014">
    <property type="protein sequence ID" value="SFK48939.1"/>
    <property type="molecule type" value="Genomic_DNA"/>
</dbReference>
<evidence type="ECO:0000313" key="2">
    <source>
        <dbReference type="Proteomes" id="UP000198915"/>
    </source>
</evidence>
<protein>
    <recommendedName>
        <fullName evidence="3">Coat F domain-containing protein</fullName>
    </recommendedName>
</protein>
<dbReference type="InterPro" id="IPR012347">
    <property type="entry name" value="Ferritin-like"/>
</dbReference>
<reference evidence="2" key="1">
    <citation type="submission" date="2016-10" db="EMBL/GenBank/DDBJ databases">
        <authorList>
            <person name="Varghese N."/>
            <person name="Submissions S."/>
        </authorList>
    </citation>
    <scope>NUCLEOTIDE SEQUENCE [LARGE SCALE GENOMIC DNA]</scope>
    <source>
        <strain evidence="2">OK042</strain>
    </source>
</reference>
<sequence length="103" mass="11835">MQTIMSSAPLKQVPIPEPPRVITTKDMSYIKDALSWELDAFKKLHAFAQMATDPEAKQCLDKVGRMHQMHYQKLLTHLQNNNATIMSTIPQTQSQQQQQPQMQ</sequence>
<evidence type="ECO:0000313" key="1">
    <source>
        <dbReference type="EMBL" id="SFK48939.1"/>
    </source>
</evidence>
<gene>
    <name evidence="1" type="ORF">SAMN05518846_11452</name>
</gene>
<organism evidence="1 2">
    <name type="scientific">Brevibacillus centrosporus</name>
    <dbReference type="NCBI Taxonomy" id="54910"/>
    <lineage>
        <taxon>Bacteria</taxon>
        <taxon>Bacillati</taxon>
        <taxon>Bacillota</taxon>
        <taxon>Bacilli</taxon>
        <taxon>Bacillales</taxon>
        <taxon>Paenibacillaceae</taxon>
        <taxon>Brevibacillus</taxon>
    </lineage>
</organism>